<evidence type="ECO:0000259" key="1">
    <source>
        <dbReference type="Pfam" id="PF14330"/>
    </source>
</evidence>
<keyword evidence="3" id="KW-1185">Reference proteome</keyword>
<proteinExistence type="predicted"/>
<reference evidence="2 3" key="1">
    <citation type="submission" date="2019-04" db="EMBL/GenBank/DDBJ databases">
        <title>Shimia ponticola sp. nov., isolated from seawater.</title>
        <authorList>
            <person name="Kim Y.-O."/>
            <person name="Yoon J.-H."/>
        </authorList>
    </citation>
    <scope>NUCLEOTIDE SEQUENCE [LARGE SCALE GENOMIC DNA]</scope>
    <source>
        <strain evidence="2 3">MYP11</strain>
    </source>
</reference>
<evidence type="ECO:0000313" key="3">
    <source>
        <dbReference type="Proteomes" id="UP000306602"/>
    </source>
</evidence>
<dbReference type="Pfam" id="PF14330">
    <property type="entry name" value="DUF4387"/>
    <property type="match status" value="1"/>
</dbReference>
<gene>
    <name evidence="2" type="ORF">E4Z66_12445</name>
</gene>
<dbReference type="InterPro" id="IPR025496">
    <property type="entry name" value="DUF4387"/>
</dbReference>
<name>A0A4S4N9F6_9RHOB</name>
<dbReference type="Proteomes" id="UP000306602">
    <property type="component" value="Unassembled WGS sequence"/>
</dbReference>
<comment type="caution">
    <text evidence="2">The sequence shown here is derived from an EMBL/GenBank/DDBJ whole genome shotgun (WGS) entry which is preliminary data.</text>
</comment>
<dbReference type="OrthoDB" id="9796125at2"/>
<feature type="domain" description="DUF4387" evidence="1">
    <location>
        <begin position="4"/>
        <end position="100"/>
    </location>
</feature>
<accession>A0A4S4N9F6</accession>
<sequence length="107" mass="11618">MRQLSDIASVIRSKNAGPYALTFDILFKTQADFERAVGRALINPDLIARLYGLSPQDVLSIIAFPPAHAIKATIRRPLPSGAVGDTDIYGAQQHAPLLSLPLDPDWP</sequence>
<organism evidence="2 3">
    <name type="scientific">Aliishimia ponticola</name>
    <dbReference type="NCBI Taxonomy" id="2499833"/>
    <lineage>
        <taxon>Bacteria</taxon>
        <taxon>Pseudomonadati</taxon>
        <taxon>Pseudomonadota</taxon>
        <taxon>Alphaproteobacteria</taxon>
        <taxon>Rhodobacterales</taxon>
        <taxon>Paracoccaceae</taxon>
        <taxon>Aliishimia</taxon>
    </lineage>
</organism>
<dbReference type="AlphaFoldDB" id="A0A4S4N9F6"/>
<evidence type="ECO:0000313" key="2">
    <source>
        <dbReference type="EMBL" id="THH35876.1"/>
    </source>
</evidence>
<protein>
    <submittedName>
        <fullName evidence="2">DUF4387 domain-containing protein</fullName>
    </submittedName>
</protein>
<dbReference type="RefSeq" id="WP_136463346.1">
    <property type="nucleotide sequence ID" value="NZ_SRKY01000003.1"/>
</dbReference>
<dbReference type="EMBL" id="SRKY01000003">
    <property type="protein sequence ID" value="THH35876.1"/>
    <property type="molecule type" value="Genomic_DNA"/>
</dbReference>